<dbReference type="Proteomes" id="UP000615687">
    <property type="component" value="Unassembled WGS sequence"/>
</dbReference>
<evidence type="ECO:0000313" key="9">
    <source>
        <dbReference type="Proteomes" id="UP000615687"/>
    </source>
</evidence>
<evidence type="ECO:0000313" key="7">
    <source>
        <dbReference type="EMBL" id="MBD8877339.1"/>
    </source>
</evidence>
<dbReference type="RefSeq" id="WP_192109773.1">
    <property type="nucleotide sequence ID" value="NZ_JACYXJ010000005.1"/>
</dbReference>
<dbReference type="EMBL" id="QTKU01000004">
    <property type="protein sequence ID" value="MBS8261972.1"/>
    <property type="molecule type" value="Genomic_DNA"/>
</dbReference>
<dbReference type="SUPFAM" id="SSF56925">
    <property type="entry name" value="OMPA-like"/>
    <property type="match status" value="1"/>
</dbReference>
<organism evidence="8 10">
    <name type="scientific">Roseibium polysiphoniae</name>
    <dbReference type="NCBI Taxonomy" id="2571221"/>
    <lineage>
        <taxon>Bacteria</taxon>
        <taxon>Pseudomonadati</taxon>
        <taxon>Pseudomonadota</taxon>
        <taxon>Alphaproteobacteria</taxon>
        <taxon>Hyphomicrobiales</taxon>
        <taxon>Stappiaceae</taxon>
        <taxon>Roseibium</taxon>
    </lineage>
</organism>
<keyword evidence="5" id="KW-0998">Cell outer membrane</keyword>
<dbReference type="InterPro" id="IPR010583">
    <property type="entry name" value="MipA"/>
</dbReference>
<reference evidence="8" key="3">
    <citation type="journal article" date="2021" name="Microorganisms">
        <title>Bacterial Dimethylsulfoniopropionate Biosynthesis in the East China Sea.</title>
        <authorList>
            <person name="Liu J."/>
            <person name="Zhang Y."/>
            <person name="Liu J."/>
            <person name="Zhong H."/>
            <person name="Williams B.T."/>
            <person name="Zheng Y."/>
            <person name="Curson A.R.J."/>
            <person name="Sun C."/>
            <person name="Sun H."/>
            <person name="Song D."/>
            <person name="Wagner Mackenzie B."/>
            <person name="Bermejo Martinez A."/>
            <person name="Todd J.D."/>
            <person name="Zhang X.H."/>
        </authorList>
    </citation>
    <scope>NUCLEOTIDE SEQUENCE</scope>
    <source>
        <strain evidence="8">AESS21</strain>
    </source>
</reference>
<reference evidence="8" key="1">
    <citation type="submission" date="2018-08" db="EMBL/GenBank/DDBJ databases">
        <authorList>
            <person name="Jin W."/>
            <person name="Wang H."/>
            <person name="Yang Y."/>
            <person name="Li M."/>
            <person name="Liu J."/>
        </authorList>
    </citation>
    <scope>NUCLEOTIDE SEQUENCE</scope>
    <source>
        <strain evidence="8">AESS21</strain>
    </source>
</reference>
<evidence type="ECO:0000313" key="8">
    <source>
        <dbReference type="EMBL" id="MBS8261972.1"/>
    </source>
</evidence>
<comment type="similarity">
    <text evidence="2">Belongs to the MipA/OmpV family.</text>
</comment>
<keyword evidence="9" id="KW-1185">Reference proteome</keyword>
<evidence type="ECO:0000256" key="1">
    <source>
        <dbReference type="ARBA" id="ARBA00004442"/>
    </source>
</evidence>
<keyword evidence="4" id="KW-0472">Membrane</keyword>
<dbReference type="EMBL" id="JACYXJ010000005">
    <property type="protein sequence ID" value="MBD8877339.1"/>
    <property type="molecule type" value="Genomic_DNA"/>
</dbReference>
<comment type="subcellular location">
    <subcellularLocation>
        <location evidence="1">Cell outer membrane</location>
    </subcellularLocation>
</comment>
<dbReference type="Pfam" id="PF06629">
    <property type="entry name" value="MipA"/>
    <property type="match status" value="1"/>
</dbReference>
<feature type="chain" id="PRO_5037267794" evidence="6">
    <location>
        <begin position="24"/>
        <end position="267"/>
    </location>
</feature>
<evidence type="ECO:0000256" key="4">
    <source>
        <dbReference type="ARBA" id="ARBA00023136"/>
    </source>
</evidence>
<sequence>MTSVLKRFGLLLCASVAAGSVSAQDLSTGAPERQRQFEIDLGIGAMVKPRFSSSESYLVAPFPIISVGRFYVPGLGQVVDGRRKSGIFFFPSFGFVGERSSDDAKDLAGTKDVDWALELGLGGGYRTEHFRVFGELRQGINGHTGQVGQLGLDGIIYPTDRFEFSIGPRASFASGEYMDTYFGVTSSEATASGGKLSAYNASAGFKSVGISARGSYDWNDTTRLHLQAGYDRLIGDAADSPITDQGSKDQFRIGMGVSYKFSFDLFK</sequence>
<evidence type="ECO:0000256" key="2">
    <source>
        <dbReference type="ARBA" id="ARBA00005722"/>
    </source>
</evidence>
<proteinExistence type="inferred from homology"/>
<keyword evidence="3 6" id="KW-0732">Signal</keyword>
<dbReference type="PANTHER" id="PTHR38776">
    <property type="entry name" value="MLTA-INTERACTING PROTEIN-RELATED"/>
    <property type="match status" value="1"/>
</dbReference>
<name>A0A944CG08_9HYPH</name>
<accession>A0A944CG08</accession>
<reference evidence="7 9" key="2">
    <citation type="submission" date="2020-09" db="EMBL/GenBank/DDBJ databases">
        <title>The genome sequence of type strain Labrenzia polysiphoniae KACC 19711.</title>
        <authorList>
            <person name="Liu Y."/>
        </authorList>
    </citation>
    <scope>NUCLEOTIDE SEQUENCE [LARGE SCALE GENOMIC DNA]</scope>
    <source>
        <strain evidence="7 9">KACC 19711</strain>
    </source>
</reference>
<evidence type="ECO:0000256" key="6">
    <source>
        <dbReference type="SAM" id="SignalP"/>
    </source>
</evidence>
<gene>
    <name evidence="8" type="ORF">DYI23_17220</name>
    <name evidence="7" type="ORF">IG617_13660</name>
</gene>
<dbReference type="PANTHER" id="PTHR38776:SF1">
    <property type="entry name" value="MLTA-INTERACTING PROTEIN-RELATED"/>
    <property type="match status" value="1"/>
</dbReference>
<dbReference type="AlphaFoldDB" id="A0A944CG08"/>
<protein>
    <submittedName>
        <fullName evidence="8">MipA/OmpV family protein</fullName>
    </submittedName>
</protein>
<comment type="caution">
    <text evidence="8">The sequence shown here is derived from an EMBL/GenBank/DDBJ whole genome shotgun (WGS) entry which is preliminary data.</text>
</comment>
<evidence type="ECO:0000313" key="10">
    <source>
        <dbReference type="Proteomes" id="UP000705379"/>
    </source>
</evidence>
<dbReference type="GO" id="GO:0009279">
    <property type="term" value="C:cell outer membrane"/>
    <property type="evidence" value="ECO:0007669"/>
    <property type="project" value="UniProtKB-SubCell"/>
</dbReference>
<evidence type="ECO:0000256" key="3">
    <source>
        <dbReference type="ARBA" id="ARBA00022729"/>
    </source>
</evidence>
<feature type="signal peptide" evidence="6">
    <location>
        <begin position="1"/>
        <end position="23"/>
    </location>
</feature>
<dbReference type="InterPro" id="IPR011250">
    <property type="entry name" value="OMP/PagP_B-barrel"/>
</dbReference>
<dbReference type="Proteomes" id="UP000705379">
    <property type="component" value="Unassembled WGS sequence"/>
</dbReference>
<evidence type="ECO:0000256" key="5">
    <source>
        <dbReference type="ARBA" id="ARBA00023237"/>
    </source>
</evidence>